<name>A0A560WCY7_9MICO</name>
<evidence type="ECO:0000256" key="4">
    <source>
        <dbReference type="PIRSR" id="PIRSR000097-1"/>
    </source>
</evidence>
<keyword evidence="2" id="KW-0521">NADP</keyword>
<evidence type="ECO:0000256" key="1">
    <source>
        <dbReference type="ARBA" id="ARBA00007905"/>
    </source>
</evidence>
<accession>A0A560WCY7</accession>
<dbReference type="Proteomes" id="UP000315628">
    <property type="component" value="Unassembled WGS sequence"/>
</dbReference>
<evidence type="ECO:0000256" key="3">
    <source>
        <dbReference type="ARBA" id="ARBA00023002"/>
    </source>
</evidence>
<dbReference type="GO" id="GO:0016616">
    <property type="term" value="F:oxidoreductase activity, acting on the CH-OH group of donors, NAD or NADP as acceptor"/>
    <property type="evidence" value="ECO:0007669"/>
    <property type="project" value="UniProtKB-ARBA"/>
</dbReference>
<feature type="binding site" evidence="5">
    <location>
        <position position="113"/>
    </location>
    <ligand>
        <name>substrate</name>
    </ligand>
</feature>
<evidence type="ECO:0000256" key="2">
    <source>
        <dbReference type="ARBA" id="ARBA00022857"/>
    </source>
</evidence>
<proteinExistence type="inferred from homology"/>
<dbReference type="InterPro" id="IPR020471">
    <property type="entry name" value="AKR"/>
</dbReference>
<dbReference type="PROSITE" id="PS00798">
    <property type="entry name" value="ALDOKETO_REDUCTASE_1"/>
    <property type="match status" value="1"/>
</dbReference>
<evidence type="ECO:0000256" key="5">
    <source>
        <dbReference type="PIRSR" id="PIRSR000097-2"/>
    </source>
</evidence>
<feature type="active site" description="Proton donor" evidence="4">
    <location>
        <position position="54"/>
    </location>
</feature>
<dbReference type="FunFam" id="3.20.20.100:FF:000002">
    <property type="entry name" value="2,5-diketo-D-gluconic acid reductase A"/>
    <property type="match status" value="1"/>
</dbReference>
<evidence type="ECO:0000313" key="9">
    <source>
        <dbReference type="EMBL" id="TWD15472.1"/>
    </source>
</evidence>
<evidence type="ECO:0000256" key="6">
    <source>
        <dbReference type="PIRSR" id="PIRSR000097-3"/>
    </source>
</evidence>
<evidence type="ECO:0000313" key="10">
    <source>
        <dbReference type="Proteomes" id="UP000315628"/>
    </source>
</evidence>
<sequence>MTQPKNMNLTAPDGIVEIPKLGFGVFQVDDGDVDEAVAAALGAGYRHIDTAAAYGNEEGVGRALAAAPYPRSDLFITTKLWNSDQGDLETVRAALTSSLEKLGLDYIDLYLIHWPVPSAELYLESFRAMLALQGEGLIRAVGVSNFDEEHLQRLFDMTGQWPAINQVELHPYFQQSSLRAFHDKHGIVTEAWSPLGQNNGILEDVTLQEVAAEHDCTPAQAVLAWHQQNNVVAIPKSVTPARISENFASLNVELDDRCMKQIGKLDKGEQGRIGPVPAEFDADAPDTDD</sequence>
<evidence type="ECO:0000256" key="7">
    <source>
        <dbReference type="SAM" id="MobiDB-lite"/>
    </source>
</evidence>
<dbReference type="RefSeq" id="WP_211356493.1">
    <property type="nucleotide sequence ID" value="NZ_BAAAYT010000007.1"/>
</dbReference>
<feature type="domain" description="NADP-dependent oxidoreductase" evidence="8">
    <location>
        <begin position="22"/>
        <end position="266"/>
    </location>
</feature>
<dbReference type="EMBL" id="VIUW01000002">
    <property type="protein sequence ID" value="TWD15472.1"/>
    <property type="molecule type" value="Genomic_DNA"/>
</dbReference>
<comment type="caution">
    <text evidence="9">The sequence shown here is derived from an EMBL/GenBank/DDBJ whole genome shotgun (WGS) entry which is preliminary data.</text>
</comment>
<dbReference type="SUPFAM" id="SSF51430">
    <property type="entry name" value="NAD(P)-linked oxidoreductase"/>
    <property type="match status" value="1"/>
</dbReference>
<keyword evidence="10" id="KW-1185">Reference proteome</keyword>
<reference evidence="9 10" key="1">
    <citation type="submission" date="2019-06" db="EMBL/GenBank/DDBJ databases">
        <title>Sequencing the genomes of 1000 actinobacteria strains.</title>
        <authorList>
            <person name="Klenk H.-P."/>
        </authorList>
    </citation>
    <scope>NUCLEOTIDE SEQUENCE [LARGE SCALE GENOMIC DNA]</scope>
    <source>
        <strain evidence="9 10">DSM 18935</strain>
    </source>
</reference>
<feature type="compositionally biased region" description="Acidic residues" evidence="7">
    <location>
        <begin position="280"/>
        <end position="289"/>
    </location>
</feature>
<dbReference type="Pfam" id="PF00248">
    <property type="entry name" value="Aldo_ket_red"/>
    <property type="match status" value="1"/>
</dbReference>
<protein>
    <submittedName>
        <fullName evidence="9">2,5-diketo-D-gluconate reductase A</fullName>
    </submittedName>
</protein>
<dbReference type="Gene3D" id="3.20.20.100">
    <property type="entry name" value="NADP-dependent oxidoreductase domain"/>
    <property type="match status" value="1"/>
</dbReference>
<feature type="site" description="Lowers pKa of active site Tyr" evidence="6">
    <location>
        <position position="79"/>
    </location>
</feature>
<dbReference type="PROSITE" id="PS00062">
    <property type="entry name" value="ALDOKETO_REDUCTASE_2"/>
    <property type="match status" value="1"/>
</dbReference>
<gene>
    <name evidence="9" type="ORF">FB557_0982</name>
</gene>
<comment type="similarity">
    <text evidence="1">Belongs to the aldo/keto reductase family.</text>
</comment>
<keyword evidence="3" id="KW-0560">Oxidoreductase</keyword>
<dbReference type="InterPro" id="IPR018170">
    <property type="entry name" value="Aldo/ket_reductase_CS"/>
</dbReference>
<dbReference type="PANTHER" id="PTHR43827:SF3">
    <property type="entry name" value="NADP-DEPENDENT OXIDOREDUCTASE DOMAIN-CONTAINING PROTEIN"/>
    <property type="match status" value="1"/>
</dbReference>
<dbReference type="PANTHER" id="PTHR43827">
    <property type="entry name" value="2,5-DIKETO-D-GLUCONIC ACID REDUCTASE"/>
    <property type="match status" value="1"/>
</dbReference>
<feature type="region of interest" description="Disordered" evidence="7">
    <location>
        <begin position="266"/>
        <end position="289"/>
    </location>
</feature>
<organism evidence="9 10">
    <name type="scientific">Marihabitans asiaticum</name>
    <dbReference type="NCBI Taxonomy" id="415218"/>
    <lineage>
        <taxon>Bacteria</taxon>
        <taxon>Bacillati</taxon>
        <taxon>Actinomycetota</taxon>
        <taxon>Actinomycetes</taxon>
        <taxon>Micrococcales</taxon>
        <taxon>Intrasporangiaceae</taxon>
        <taxon>Marihabitans</taxon>
    </lineage>
</organism>
<dbReference type="InterPro" id="IPR036812">
    <property type="entry name" value="NAD(P)_OxRdtase_dom_sf"/>
</dbReference>
<evidence type="ECO:0000259" key="8">
    <source>
        <dbReference type="Pfam" id="PF00248"/>
    </source>
</evidence>
<dbReference type="InterPro" id="IPR023210">
    <property type="entry name" value="NADP_OxRdtase_dom"/>
</dbReference>
<dbReference type="AlphaFoldDB" id="A0A560WCY7"/>
<dbReference type="PRINTS" id="PR00069">
    <property type="entry name" value="ALDKETRDTASE"/>
</dbReference>
<dbReference type="PIRSF" id="PIRSF000097">
    <property type="entry name" value="AKR"/>
    <property type="match status" value="1"/>
</dbReference>